<dbReference type="OrthoDB" id="10044919at2759"/>
<evidence type="ECO:0000256" key="7">
    <source>
        <dbReference type="ARBA" id="ARBA00023136"/>
    </source>
</evidence>
<reference evidence="14 16" key="1">
    <citation type="journal article" date="2014" name="BMC Genomics">
        <title>Genome sequence of Anopheles sinensis provides insight into genetics basis of mosquito competence for malaria parasites.</title>
        <authorList>
            <person name="Zhou D."/>
            <person name="Zhang D."/>
            <person name="Ding G."/>
            <person name="Shi L."/>
            <person name="Hou Q."/>
            <person name="Ye Y."/>
            <person name="Xu Y."/>
            <person name="Zhou H."/>
            <person name="Xiong C."/>
            <person name="Li S."/>
            <person name="Yu J."/>
            <person name="Hong S."/>
            <person name="Yu X."/>
            <person name="Zou P."/>
            <person name="Chen C."/>
            <person name="Chang X."/>
            <person name="Wang W."/>
            <person name="Lv Y."/>
            <person name="Sun Y."/>
            <person name="Ma L."/>
            <person name="Shen B."/>
            <person name="Zhu C."/>
        </authorList>
    </citation>
    <scope>NUCLEOTIDE SEQUENCE [LARGE SCALE GENOMIC DNA]</scope>
</reference>
<dbReference type="Pfam" id="PF00001">
    <property type="entry name" value="7tm_1"/>
    <property type="match status" value="1"/>
</dbReference>
<reference evidence="15" key="2">
    <citation type="submission" date="2020-05" db="UniProtKB">
        <authorList>
            <consortium name="EnsemblMetazoa"/>
        </authorList>
    </citation>
    <scope>IDENTIFICATION</scope>
</reference>
<keyword evidence="6 10" id="KW-0297">G-protein coupled receptor</keyword>
<evidence type="ECO:0000256" key="4">
    <source>
        <dbReference type="ARBA" id="ARBA00022692"/>
    </source>
</evidence>
<dbReference type="Gene3D" id="1.20.1070.10">
    <property type="entry name" value="Rhodopsin 7-helix transmembrane proteins"/>
    <property type="match status" value="1"/>
</dbReference>
<evidence type="ECO:0000256" key="3">
    <source>
        <dbReference type="ARBA" id="ARBA00022475"/>
    </source>
</evidence>
<dbReference type="PANTHER" id="PTHR24228:SF63">
    <property type="entry name" value="G-PROTEIN COUPLED RECEPTOR MOODY"/>
    <property type="match status" value="1"/>
</dbReference>
<evidence type="ECO:0000256" key="11">
    <source>
        <dbReference type="SAM" id="MobiDB-lite"/>
    </source>
</evidence>
<keyword evidence="8 10" id="KW-0675">Receptor</keyword>
<sequence>MCQSVRATIGRVTSGLQCGVGEWWQSQSQCDDNDKDHHWRRRRSKLRHGQTTHVVVVTVVVVTGPETIAHNGREEWKTIKIAGRKKGAKYDSNQSVRTFSRALLTFAATATILIMITGIVGNLLTIVALLKYPKMRNVAAIFIVSLCIADCSFCLIVLPFNALRFIRGTWMHGETLCTLITFIQYGSVGVSLLCITMITINRYIMIAHYNIYAKVYKTTWIAVMIVTCWLFSYGFQLPTLFGVWGRFGYNHQLGTCSILPDEHGRSSKTAMFIIAFLIPCIIIIICYSRIFWVVHASEKRMKNHSKSQCNIPNNLRSAADPAAPLSSASSSSANNNSISYTASSSAVKVAGGRTGTNAISTANDTRDAKAKRNEWRITKMVLAIFLSFVMCYLPITISKIVDKNVSVPVLHIIGYIMLYLSACINPIIYVIMNKQYRQAYKILLFCRPGRLLGFTHGGSSVGGKRILTLAGRYCVPESEKWKDTGYSYNHSRTMVSQVSIAEPESPYLPQSNRLRQGNPADRRKLSTNPALSNDGRSNS</sequence>
<proteinExistence type="inferred from homology"/>
<feature type="transmembrane region" description="Helical" evidence="12">
    <location>
        <begin position="102"/>
        <end position="130"/>
    </location>
</feature>
<feature type="compositionally biased region" description="Polar residues" evidence="11">
    <location>
        <begin position="526"/>
        <end position="539"/>
    </location>
</feature>
<dbReference type="EnsemblMetazoa" id="ASIC013290-RA">
    <property type="protein sequence ID" value="ASIC013290-PA"/>
    <property type="gene ID" value="ASIC013290"/>
</dbReference>
<evidence type="ECO:0000256" key="2">
    <source>
        <dbReference type="ARBA" id="ARBA00010663"/>
    </source>
</evidence>
<dbReference type="PROSITE" id="PS50262">
    <property type="entry name" value="G_PROTEIN_RECEP_F1_2"/>
    <property type="match status" value="1"/>
</dbReference>
<dbReference type="CDD" id="cd15210">
    <property type="entry name" value="7tmA_GPR84-like"/>
    <property type="match status" value="1"/>
</dbReference>
<evidence type="ECO:0000256" key="1">
    <source>
        <dbReference type="ARBA" id="ARBA00004651"/>
    </source>
</evidence>
<dbReference type="PROSITE" id="PS00237">
    <property type="entry name" value="G_PROTEIN_RECEP_F1_1"/>
    <property type="match status" value="1"/>
</dbReference>
<dbReference type="VEuPathDB" id="VectorBase:ASIS010062"/>
<dbReference type="SMART" id="SM01381">
    <property type="entry name" value="7TM_GPCR_Srsx"/>
    <property type="match status" value="1"/>
</dbReference>
<feature type="transmembrane region" description="Helical" evidence="12">
    <location>
        <begin position="215"/>
        <end position="235"/>
    </location>
</feature>
<keyword evidence="3" id="KW-1003">Cell membrane</keyword>
<name>A0A084W547_ANOSI</name>
<feature type="transmembrane region" description="Helical" evidence="12">
    <location>
        <begin position="182"/>
        <end position="203"/>
    </location>
</feature>
<dbReference type="EMBL" id="ATLV01020483">
    <property type="status" value="NOT_ANNOTATED_CDS"/>
    <property type="molecule type" value="Genomic_DNA"/>
</dbReference>
<evidence type="ECO:0000256" key="9">
    <source>
        <dbReference type="ARBA" id="ARBA00023224"/>
    </source>
</evidence>
<dbReference type="InterPro" id="IPR000276">
    <property type="entry name" value="GPCR_Rhodpsn"/>
</dbReference>
<organism evidence="14">
    <name type="scientific">Anopheles sinensis</name>
    <name type="common">Mosquito</name>
    <dbReference type="NCBI Taxonomy" id="74873"/>
    <lineage>
        <taxon>Eukaryota</taxon>
        <taxon>Metazoa</taxon>
        <taxon>Ecdysozoa</taxon>
        <taxon>Arthropoda</taxon>
        <taxon>Hexapoda</taxon>
        <taxon>Insecta</taxon>
        <taxon>Pterygota</taxon>
        <taxon>Neoptera</taxon>
        <taxon>Endopterygota</taxon>
        <taxon>Diptera</taxon>
        <taxon>Nematocera</taxon>
        <taxon>Culicoidea</taxon>
        <taxon>Culicidae</taxon>
        <taxon>Anophelinae</taxon>
        <taxon>Anopheles</taxon>
    </lineage>
</organism>
<dbReference type="AlphaFoldDB" id="A0A084W547"/>
<feature type="transmembrane region" description="Helical" evidence="12">
    <location>
        <begin position="137"/>
        <end position="162"/>
    </location>
</feature>
<dbReference type="PRINTS" id="PR00237">
    <property type="entry name" value="GPCRRHODOPSN"/>
</dbReference>
<dbReference type="STRING" id="74873.A0A084W547"/>
<evidence type="ECO:0000313" key="15">
    <source>
        <dbReference type="EnsemblMetazoa" id="ASIC013290-PA"/>
    </source>
</evidence>
<evidence type="ECO:0000259" key="13">
    <source>
        <dbReference type="PROSITE" id="PS50262"/>
    </source>
</evidence>
<dbReference type="VEuPathDB" id="VectorBase:ASIC013290"/>
<dbReference type="GO" id="GO:0005886">
    <property type="term" value="C:plasma membrane"/>
    <property type="evidence" value="ECO:0007669"/>
    <property type="project" value="UniProtKB-SubCell"/>
</dbReference>
<protein>
    <submittedName>
        <fullName evidence="14 15">Dyak\GE16986-PA-like protein</fullName>
    </submittedName>
</protein>
<keyword evidence="7 12" id="KW-0472">Membrane</keyword>
<keyword evidence="4 10" id="KW-0812">Transmembrane</keyword>
<dbReference type="GO" id="GO:0004930">
    <property type="term" value="F:G protein-coupled receptor activity"/>
    <property type="evidence" value="ECO:0007669"/>
    <property type="project" value="UniProtKB-KW"/>
</dbReference>
<feature type="region of interest" description="Disordered" evidence="11">
    <location>
        <begin position="504"/>
        <end position="539"/>
    </location>
</feature>
<accession>A0A084W547</accession>
<dbReference type="Proteomes" id="UP000030765">
    <property type="component" value="Unassembled WGS sequence"/>
</dbReference>
<dbReference type="PANTHER" id="PTHR24228">
    <property type="entry name" value="B2 BRADYKININ RECEPTOR/ANGIOTENSIN II RECEPTOR"/>
    <property type="match status" value="1"/>
</dbReference>
<feature type="transmembrane region" description="Helical" evidence="12">
    <location>
        <begin position="270"/>
        <end position="292"/>
    </location>
</feature>
<evidence type="ECO:0000313" key="14">
    <source>
        <dbReference type="EMBL" id="KFB45341.1"/>
    </source>
</evidence>
<keyword evidence="9 10" id="KW-0807">Transducer</keyword>
<comment type="subcellular location">
    <subcellularLocation>
        <location evidence="1">Cell membrane</location>
        <topology evidence="1">Multi-pass membrane protein</topology>
    </subcellularLocation>
</comment>
<keyword evidence="5 12" id="KW-1133">Transmembrane helix</keyword>
<feature type="transmembrane region" description="Helical" evidence="12">
    <location>
        <begin position="380"/>
        <end position="400"/>
    </location>
</feature>
<evidence type="ECO:0000256" key="10">
    <source>
        <dbReference type="RuleBase" id="RU000688"/>
    </source>
</evidence>
<feature type="domain" description="G-protein coupled receptors family 1 profile" evidence="13">
    <location>
        <begin position="121"/>
        <end position="429"/>
    </location>
</feature>
<feature type="transmembrane region" description="Helical" evidence="12">
    <location>
        <begin position="412"/>
        <end position="432"/>
    </location>
</feature>
<dbReference type="InterPro" id="IPR017452">
    <property type="entry name" value="GPCR_Rhodpsn_7TM"/>
</dbReference>
<dbReference type="OMA" id="WIAVMIV"/>
<evidence type="ECO:0000256" key="12">
    <source>
        <dbReference type="SAM" id="Phobius"/>
    </source>
</evidence>
<gene>
    <name evidence="14" type="ORF">ZHAS_00013290</name>
</gene>
<evidence type="ECO:0000256" key="8">
    <source>
        <dbReference type="ARBA" id="ARBA00023170"/>
    </source>
</evidence>
<dbReference type="EMBL" id="ATLV01020482">
    <property type="status" value="NOT_ANNOTATED_CDS"/>
    <property type="molecule type" value="Genomic_DNA"/>
</dbReference>
<comment type="similarity">
    <text evidence="2 10">Belongs to the G-protein coupled receptor 1 family.</text>
</comment>
<dbReference type="EMBL" id="ATLV01020484">
    <property type="status" value="NOT_ANNOTATED_CDS"/>
    <property type="molecule type" value="Genomic_DNA"/>
</dbReference>
<dbReference type="SUPFAM" id="SSF81321">
    <property type="entry name" value="Family A G protein-coupled receptor-like"/>
    <property type="match status" value="1"/>
</dbReference>
<keyword evidence="16" id="KW-1185">Reference proteome</keyword>
<evidence type="ECO:0000256" key="5">
    <source>
        <dbReference type="ARBA" id="ARBA00022989"/>
    </source>
</evidence>
<evidence type="ECO:0000313" key="16">
    <source>
        <dbReference type="Proteomes" id="UP000030765"/>
    </source>
</evidence>
<evidence type="ECO:0000256" key="6">
    <source>
        <dbReference type="ARBA" id="ARBA00023040"/>
    </source>
</evidence>
<dbReference type="EMBL" id="KE525302">
    <property type="protein sequence ID" value="KFB45341.1"/>
    <property type="molecule type" value="Genomic_DNA"/>
</dbReference>